<dbReference type="EMBL" id="JARIHO010000127">
    <property type="protein sequence ID" value="KAJ7301786.1"/>
    <property type="molecule type" value="Genomic_DNA"/>
</dbReference>
<organism evidence="1 3">
    <name type="scientific">Mycena albidolilacea</name>
    <dbReference type="NCBI Taxonomy" id="1033008"/>
    <lineage>
        <taxon>Eukaryota</taxon>
        <taxon>Fungi</taxon>
        <taxon>Dikarya</taxon>
        <taxon>Basidiomycota</taxon>
        <taxon>Agaricomycotina</taxon>
        <taxon>Agaricomycetes</taxon>
        <taxon>Agaricomycetidae</taxon>
        <taxon>Agaricales</taxon>
        <taxon>Marasmiineae</taxon>
        <taxon>Mycenaceae</taxon>
        <taxon>Mycena</taxon>
    </lineage>
</organism>
<gene>
    <name evidence="2" type="ORF">DFH08DRAFT_723825</name>
    <name evidence="1" type="ORF">DFH08DRAFT_723873</name>
</gene>
<keyword evidence="3" id="KW-1185">Reference proteome</keyword>
<proteinExistence type="predicted"/>
<comment type="caution">
    <text evidence="1">The sequence shown here is derived from an EMBL/GenBank/DDBJ whole genome shotgun (WGS) entry which is preliminary data.</text>
</comment>
<name>A0AAD6YZR0_9AGAR</name>
<evidence type="ECO:0000313" key="3">
    <source>
        <dbReference type="Proteomes" id="UP001218218"/>
    </source>
</evidence>
<accession>A0AAD6YZR0</accession>
<dbReference type="AlphaFoldDB" id="A0AAD6YZR0"/>
<evidence type="ECO:0000313" key="2">
    <source>
        <dbReference type="EMBL" id="KAJ7301789.1"/>
    </source>
</evidence>
<evidence type="ECO:0000313" key="1">
    <source>
        <dbReference type="EMBL" id="KAJ7301786.1"/>
    </source>
</evidence>
<dbReference type="EMBL" id="JARIHO010000126">
    <property type="protein sequence ID" value="KAJ7301789.1"/>
    <property type="molecule type" value="Genomic_DNA"/>
</dbReference>
<reference evidence="1" key="1">
    <citation type="submission" date="2023-03" db="EMBL/GenBank/DDBJ databases">
        <title>Massive genome expansion in bonnet fungi (Mycena s.s.) driven by repeated elements and novel gene families across ecological guilds.</title>
        <authorList>
            <consortium name="Lawrence Berkeley National Laboratory"/>
            <person name="Harder C.B."/>
            <person name="Miyauchi S."/>
            <person name="Viragh M."/>
            <person name="Kuo A."/>
            <person name="Thoen E."/>
            <person name="Andreopoulos B."/>
            <person name="Lu D."/>
            <person name="Skrede I."/>
            <person name="Drula E."/>
            <person name="Henrissat B."/>
            <person name="Morin E."/>
            <person name="Kohler A."/>
            <person name="Barry K."/>
            <person name="LaButti K."/>
            <person name="Morin E."/>
            <person name="Salamov A."/>
            <person name="Lipzen A."/>
            <person name="Mereny Z."/>
            <person name="Hegedus B."/>
            <person name="Baldrian P."/>
            <person name="Stursova M."/>
            <person name="Weitz H."/>
            <person name="Taylor A."/>
            <person name="Grigoriev I.V."/>
            <person name="Nagy L.G."/>
            <person name="Martin F."/>
            <person name="Kauserud H."/>
        </authorList>
    </citation>
    <scope>NUCLEOTIDE SEQUENCE</scope>
    <source>
        <strain evidence="1">CBHHK002</strain>
    </source>
</reference>
<sequence length="183" mass="20506">MLKGLDSVNSTDCPSTAPQWFAKAHQHVTQVDLGAHYNAVLAAWIRMEKASRFEQGQDKLPAKGRPPSISVWMRAKVSPPKIGDVSAFATAWQQWWDSLQPGWRTKRSDGSWKVEDGYGGKGEEWGDLYTWGPYGVASVVAGLYMWGFAVRDDITLRAAWEAASSDVGWVLEGMAAYYERFNW</sequence>
<protein>
    <submittedName>
        <fullName evidence="1">Uncharacterized protein</fullName>
    </submittedName>
</protein>
<dbReference type="Proteomes" id="UP001218218">
    <property type="component" value="Unassembled WGS sequence"/>
</dbReference>